<dbReference type="Gene3D" id="3.10.450.50">
    <property type="match status" value="1"/>
</dbReference>
<dbReference type="InterPro" id="IPR058087">
    <property type="entry name" value="XAC2610_dom"/>
</dbReference>
<accession>A0A521CNY9</accession>
<dbReference type="AlphaFoldDB" id="A0A521CNY9"/>
<evidence type="ECO:0000313" key="2">
    <source>
        <dbReference type="EMBL" id="SMO60380.1"/>
    </source>
</evidence>
<organism evidence="2 3">
    <name type="scientific">Flavobacterium nitrogenifigens</name>
    <dbReference type="NCBI Taxonomy" id="1617283"/>
    <lineage>
        <taxon>Bacteria</taxon>
        <taxon>Pseudomonadati</taxon>
        <taxon>Bacteroidota</taxon>
        <taxon>Flavobacteriia</taxon>
        <taxon>Flavobacteriales</taxon>
        <taxon>Flavobacteriaceae</taxon>
        <taxon>Flavobacterium</taxon>
    </lineage>
</organism>
<dbReference type="PROSITE" id="PS51257">
    <property type="entry name" value="PROKAR_LIPOPROTEIN"/>
    <property type="match status" value="1"/>
</dbReference>
<dbReference type="OrthoDB" id="1358588at2"/>
<protein>
    <recommendedName>
        <fullName evidence="1">DUF3828 domain-containing protein</fullName>
    </recommendedName>
</protein>
<reference evidence="2 3" key="1">
    <citation type="submission" date="2017-05" db="EMBL/GenBank/DDBJ databases">
        <authorList>
            <person name="Varghese N."/>
            <person name="Submissions S."/>
        </authorList>
    </citation>
    <scope>NUCLEOTIDE SEQUENCE [LARGE SCALE GENOMIC DNA]</scope>
    <source>
        <strain evidence="2 3">DSM 29982</strain>
    </source>
</reference>
<dbReference type="InterPro" id="IPR024289">
    <property type="entry name" value="DUF3828"/>
</dbReference>
<dbReference type="RefSeq" id="WP_111378895.1">
    <property type="nucleotide sequence ID" value="NZ_CP043612.1"/>
</dbReference>
<dbReference type="NCBIfam" id="NF047539">
    <property type="entry name" value="XAC2610_fam"/>
    <property type="match status" value="1"/>
</dbReference>
<keyword evidence="3" id="KW-1185">Reference proteome</keyword>
<dbReference type="Proteomes" id="UP000319267">
    <property type="component" value="Unassembled WGS sequence"/>
</dbReference>
<dbReference type="EMBL" id="FXTQ01000002">
    <property type="protein sequence ID" value="SMO60380.1"/>
    <property type="molecule type" value="Genomic_DNA"/>
</dbReference>
<gene>
    <name evidence="2" type="ORF">SAMN06265220_102471</name>
</gene>
<proteinExistence type="predicted"/>
<feature type="domain" description="DUF3828" evidence="1">
    <location>
        <begin position="59"/>
        <end position="167"/>
    </location>
</feature>
<name>A0A521CNY9_9FLAO</name>
<evidence type="ECO:0000313" key="3">
    <source>
        <dbReference type="Proteomes" id="UP000319267"/>
    </source>
</evidence>
<dbReference type="Pfam" id="PF12883">
    <property type="entry name" value="DUF3828"/>
    <property type="match status" value="1"/>
</dbReference>
<sequence>MEKVQFLDGNKNKIMKYISLFILMFSIQSCFQKNEQSSISQKDINGTEQIQENDSLIINTIKEFYISYIFENSKNEINPSFINKIKDKYISKKLLQNIRNQMENGSLDWDPFVNAQDFYDGWIKTLKVKKDESVNNQYIVSYYNGKEDEKMYLGVIKEKNQYKIDFIIRHDNKIIKQENLQECFYKKLLKDKTIHIMKSEIVNSQDLKITLIDSKSNIIFQELNYTPFSFDFNCKSTAFTDDIPLHNDYEIIVGDYNFDSLDDFAIVYDNSINTGTIYTYFFQNLEGFFEEDKLFPVRLIPSKINKINKTLEQVSIVGCCKINTVIYQLTDDNKWVVISSKQKNITN</sequence>
<evidence type="ECO:0000259" key="1">
    <source>
        <dbReference type="Pfam" id="PF12883"/>
    </source>
</evidence>